<dbReference type="Pfam" id="PF00730">
    <property type="entry name" value="HhH-GPD"/>
    <property type="match status" value="1"/>
</dbReference>
<dbReference type="InterPro" id="IPR004035">
    <property type="entry name" value="Endouclease-III_FeS-bd_BS"/>
</dbReference>
<dbReference type="RefSeq" id="WP_069206906.1">
    <property type="nucleotide sequence ID" value="NZ_CP014168.1"/>
</dbReference>
<keyword evidence="13 14" id="KW-0326">Glycosidase</keyword>
<dbReference type="PROSITE" id="PS01155">
    <property type="entry name" value="ENDONUCLEASE_III_2"/>
    <property type="match status" value="1"/>
</dbReference>
<evidence type="ECO:0000256" key="5">
    <source>
        <dbReference type="ARBA" id="ARBA00022023"/>
    </source>
</evidence>
<dbReference type="InterPro" id="IPR004036">
    <property type="entry name" value="Endonuclease-III-like_CS2"/>
</dbReference>
<evidence type="ECO:0000256" key="7">
    <source>
        <dbReference type="ARBA" id="ARBA00022723"/>
    </source>
</evidence>
<dbReference type="SMART" id="SM00478">
    <property type="entry name" value="ENDO3c"/>
    <property type="match status" value="1"/>
</dbReference>
<comment type="function">
    <text evidence="2">Adenine glycosylase active on G-A mispairs. MutY also corrects error-prone DNA synthesis past GO lesions which are due to the oxidatively damaged form of guanine: 7,8-dihydro-8-oxoguanine (8-oxo-dGTP).</text>
</comment>
<reference evidence="16 17" key="1">
    <citation type="submission" date="2016-01" db="EMBL/GenBank/DDBJ databases">
        <title>Complete genome and mega plasmid sequence of Sphingomonas panacis DCY99 elicits systemic resistance in rice to Xanthomonas oryzae.</title>
        <authorList>
            <person name="Kim Y.J."/>
            <person name="Yang D.C."/>
            <person name="Sing P."/>
        </authorList>
    </citation>
    <scope>NUCLEOTIDE SEQUENCE [LARGE SCALE GENOMIC DNA]</scope>
    <source>
        <strain evidence="16 17">DCY99</strain>
    </source>
</reference>
<dbReference type="PANTHER" id="PTHR42944">
    <property type="entry name" value="ADENINE DNA GLYCOSYLASE"/>
    <property type="match status" value="1"/>
</dbReference>
<dbReference type="Gene3D" id="1.10.1670.10">
    <property type="entry name" value="Helix-hairpin-Helix base-excision DNA repair enzymes (C-terminal)"/>
    <property type="match status" value="1"/>
</dbReference>
<gene>
    <name evidence="16" type="ORF">AWL63_00865</name>
</gene>
<evidence type="ECO:0000256" key="12">
    <source>
        <dbReference type="ARBA" id="ARBA00023204"/>
    </source>
</evidence>
<dbReference type="Gene3D" id="1.10.340.30">
    <property type="entry name" value="Hypothetical protein, domain 2"/>
    <property type="match status" value="1"/>
</dbReference>
<evidence type="ECO:0000259" key="15">
    <source>
        <dbReference type="SMART" id="SM00478"/>
    </source>
</evidence>
<evidence type="ECO:0000256" key="3">
    <source>
        <dbReference type="ARBA" id="ARBA00008343"/>
    </source>
</evidence>
<sequence length="341" mass="36195">MGNIARPLLDWYDAHARALPWRSPPGRPRADPYRVWLSEIMLQQTTVAAVRPKFEMFVARWPSVAALAAADEAELMAAWAGLGYYARARNLIACARVVAEAGAFPETEAGLRGLPGVGAYTAAAIAAIAFGERAAVVDANVARVVARLFAISQPLPGAMETIRAATDTITPADRPGDFVQAMMDLGSAICTPRKPACLACPLNAACTAYAAGMAEAYPVKPAKAAKPQRYGTIFWLEDAGQVLLVRRPPKGLLGGMRALPTGPWAAAPPVLEDAPVRSNWEMLPGTVAHVFTHFRLELALAVGQARGHAVAGEWWPADDLESAGLPTVFAKAAAEIRRVSA</sequence>
<dbReference type="CDD" id="cd00056">
    <property type="entry name" value="ENDO3c"/>
    <property type="match status" value="1"/>
</dbReference>
<comment type="catalytic activity">
    <reaction evidence="1 14">
        <text>Hydrolyzes free adenine bases from 7,8-dihydro-8-oxoguanine:adenine mismatched double-stranded DNA, leaving an apurinic site.</text>
        <dbReference type="EC" id="3.2.2.31"/>
    </reaction>
</comment>
<dbReference type="PROSITE" id="PS00764">
    <property type="entry name" value="ENDONUCLEASE_III_1"/>
    <property type="match status" value="1"/>
</dbReference>
<evidence type="ECO:0000256" key="11">
    <source>
        <dbReference type="ARBA" id="ARBA00023014"/>
    </source>
</evidence>
<comment type="similarity">
    <text evidence="3 14">Belongs to the Nth/MutY family.</text>
</comment>
<evidence type="ECO:0000256" key="8">
    <source>
        <dbReference type="ARBA" id="ARBA00022763"/>
    </source>
</evidence>
<evidence type="ECO:0000256" key="6">
    <source>
        <dbReference type="ARBA" id="ARBA00022485"/>
    </source>
</evidence>
<organism evidence="16 17">
    <name type="scientific">Sphingomonas panacis</name>
    <dbReference type="NCBI Taxonomy" id="1560345"/>
    <lineage>
        <taxon>Bacteria</taxon>
        <taxon>Pseudomonadati</taxon>
        <taxon>Pseudomonadota</taxon>
        <taxon>Alphaproteobacteria</taxon>
        <taxon>Sphingomonadales</taxon>
        <taxon>Sphingomonadaceae</taxon>
        <taxon>Sphingomonas</taxon>
    </lineage>
</organism>
<dbReference type="SUPFAM" id="SSF55811">
    <property type="entry name" value="Nudix"/>
    <property type="match status" value="1"/>
</dbReference>
<keyword evidence="9" id="KW-0378">Hydrolase</keyword>
<keyword evidence="7" id="KW-0479">Metal-binding</keyword>
<evidence type="ECO:0000256" key="10">
    <source>
        <dbReference type="ARBA" id="ARBA00023004"/>
    </source>
</evidence>
<dbReference type="GO" id="GO:0006284">
    <property type="term" value="P:base-excision repair"/>
    <property type="evidence" value="ECO:0007669"/>
    <property type="project" value="UniProtKB-UniRule"/>
</dbReference>
<dbReference type="KEGG" id="span:AWL63_00865"/>
<evidence type="ECO:0000256" key="9">
    <source>
        <dbReference type="ARBA" id="ARBA00022801"/>
    </source>
</evidence>
<keyword evidence="12" id="KW-0234">DNA repair</keyword>
<dbReference type="InterPro" id="IPR044298">
    <property type="entry name" value="MIG/MutY"/>
</dbReference>
<name>A0A1B3ZG45_9SPHN</name>
<dbReference type="GO" id="GO:0035485">
    <property type="term" value="F:adenine/guanine mispair binding"/>
    <property type="evidence" value="ECO:0007669"/>
    <property type="project" value="TreeGrafter"/>
</dbReference>
<dbReference type="GO" id="GO:0051539">
    <property type="term" value="F:4 iron, 4 sulfur cluster binding"/>
    <property type="evidence" value="ECO:0007669"/>
    <property type="project" value="UniProtKB-UniRule"/>
</dbReference>
<dbReference type="InterPro" id="IPR029119">
    <property type="entry name" value="MutY_C"/>
</dbReference>
<dbReference type="GO" id="GO:0046872">
    <property type="term" value="F:metal ion binding"/>
    <property type="evidence" value="ECO:0007669"/>
    <property type="project" value="UniProtKB-UniRule"/>
</dbReference>
<dbReference type="OrthoDB" id="9802365at2"/>
<dbReference type="STRING" id="1560345.AWL63_00865"/>
<dbReference type="SUPFAM" id="SSF48150">
    <property type="entry name" value="DNA-glycosylase"/>
    <property type="match status" value="1"/>
</dbReference>
<dbReference type="SMART" id="SM00525">
    <property type="entry name" value="FES"/>
    <property type="match status" value="1"/>
</dbReference>
<dbReference type="InterPro" id="IPR003651">
    <property type="entry name" value="Endonuclease3_FeS-loop_motif"/>
</dbReference>
<evidence type="ECO:0000313" key="17">
    <source>
        <dbReference type="Proteomes" id="UP000094256"/>
    </source>
</evidence>
<evidence type="ECO:0000256" key="4">
    <source>
        <dbReference type="ARBA" id="ARBA00012045"/>
    </source>
</evidence>
<dbReference type="GO" id="GO:0034039">
    <property type="term" value="F:8-oxo-7,8-dihydroguanine DNA N-glycosylase activity"/>
    <property type="evidence" value="ECO:0007669"/>
    <property type="project" value="TreeGrafter"/>
</dbReference>
<dbReference type="InterPro" id="IPR011257">
    <property type="entry name" value="DNA_glycosylase"/>
</dbReference>
<dbReference type="InterPro" id="IPR023170">
    <property type="entry name" value="HhH_base_excis_C"/>
</dbReference>
<comment type="cofactor">
    <cofactor evidence="14">
        <name>[4Fe-4S] cluster</name>
        <dbReference type="ChEBI" id="CHEBI:49883"/>
    </cofactor>
    <text evidence="14">Binds 1 [4Fe-4S] cluster.</text>
</comment>
<proteinExistence type="inferred from homology"/>
<dbReference type="InterPro" id="IPR003265">
    <property type="entry name" value="HhH-GPD_domain"/>
</dbReference>
<dbReference type="Gene3D" id="3.90.79.10">
    <property type="entry name" value="Nucleoside Triphosphate Pyrophosphohydrolase"/>
    <property type="match status" value="1"/>
</dbReference>
<dbReference type="GO" id="GO:0032357">
    <property type="term" value="F:oxidized purine DNA binding"/>
    <property type="evidence" value="ECO:0007669"/>
    <property type="project" value="TreeGrafter"/>
</dbReference>
<protein>
    <recommendedName>
        <fullName evidence="5 14">Adenine DNA glycosylase</fullName>
        <ecNumber evidence="4 14">3.2.2.31</ecNumber>
    </recommendedName>
</protein>
<accession>A0A1B3ZG45</accession>
<keyword evidence="17" id="KW-1185">Reference proteome</keyword>
<evidence type="ECO:0000256" key="13">
    <source>
        <dbReference type="ARBA" id="ARBA00023295"/>
    </source>
</evidence>
<dbReference type="Proteomes" id="UP000094256">
    <property type="component" value="Chromosome"/>
</dbReference>
<dbReference type="GO" id="GO:0006298">
    <property type="term" value="P:mismatch repair"/>
    <property type="evidence" value="ECO:0007669"/>
    <property type="project" value="TreeGrafter"/>
</dbReference>
<keyword evidence="10 14" id="KW-0408">Iron</keyword>
<dbReference type="AlphaFoldDB" id="A0A1B3ZG45"/>
<dbReference type="EMBL" id="CP014168">
    <property type="protein sequence ID" value="AOH86398.1"/>
    <property type="molecule type" value="Genomic_DNA"/>
</dbReference>
<keyword evidence="11" id="KW-0411">Iron-sulfur</keyword>
<evidence type="ECO:0000256" key="1">
    <source>
        <dbReference type="ARBA" id="ARBA00000843"/>
    </source>
</evidence>
<dbReference type="GO" id="GO:0000701">
    <property type="term" value="F:purine-specific mismatch base pair DNA N-glycosylase activity"/>
    <property type="evidence" value="ECO:0007669"/>
    <property type="project" value="UniProtKB-EC"/>
</dbReference>
<keyword evidence="6" id="KW-0004">4Fe-4S</keyword>
<dbReference type="CDD" id="cd03431">
    <property type="entry name" value="NUDIX_DNA_Glycosylase_C-MutY"/>
    <property type="match status" value="1"/>
</dbReference>
<dbReference type="EC" id="3.2.2.31" evidence="4 14"/>
<evidence type="ECO:0000256" key="2">
    <source>
        <dbReference type="ARBA" id="ARBA00002933"/>
    </source>
</evidence>
<keyword evidence="8 14" id="KW-0227">DNA damage</keyword>
<feature type="domain" description="HhH-GPD" evidence="15">
    <location>
        <begin position="41"/>
        <end position="188"/>
    </location>
</feature>
<dbReference type="InterPro" id="IPR015797">
    <property type="entry name" value="NUDIX_hydrolase-like_dom_sf"/>
</dbReference>
<dbReference type="PANTHER" id="PTHR42944:SF1">
    <property type="entry name" value="ADENINE DNA GLYCOSYLASE"/>
    <property type="match status" value="1"/>
</dbReference>
<evidence type="ECO:0000256" key="14">
    <source>
        <dbReference type="RuleBase" id="RU365096"/>
    </source>
</evidence>
<evidence type="ECO:0000313" key="16">
    <source>
        <dbReference type="EMBL" id="AOH86398.1"/>
    </source>
</evidence>
<dbReference type="Pfam" id="PF14815">
    <property type="entry name" value="NUDIX_4"/>
    <property type="match status" value="1"/>
</dbReference>